<dbReference type="InterPro" id="IPR008927">
    <property type="entry name" value="6-PGluconate_DH-like_C_sf"/>
</dbReference>
<dbReference type="PANTHER" id="PTHR11811">
    <property type="entry name" value="6-PHOSPHOGLUCONATE DEHYDROGENASE"/>
    <property type="match status" value="1"/>
</dbReference>
<dbReference type="InterPro" id="IPR006115">
    <property type="entry name" value="6PGDH_NADP-bd"/>
</dbReference>
<dbReference type="GO" id="GO:0004616">
    <property type="term" value="F:phosphogluconate dehydrogenase (decarboxylating) activity"/>
    <property type="evidence" value="ECO:0007669"/>
    <property type="project" value="InterPro"/>
</dbReference>
<keyword evidence="7" id="KW-1185">Reference proteome</keyword>
<dbReference type="InterPro" id="IPR013328">
    <property type="entry name" value="6PGD_dom2"/>
</dbReference>
<evidence type="ECO:0000259" key="5">
    <source>
        <dbReference type="Pfam" id="PF03446"/>
    </source>
</evidence>
<dbReference type="InterPro" id="IPR036291">
    <property type="entry name" value="NAD(P)-bd_dom_sf"/>
</dbReference>
<evidence type="ECO:0000256" key="2">
    <source>
        <dbReference type="ARBA" id="ARBA00023002"/>
    </source>
</evidence>
<dbReference type="GO" id="GO:0050661">
    <property type="term" value="F:NADP binding"/>
    <property type="evidence" value="ECO:0007669"/>
    <property type="project" value="InterPro"/>
</dbReference>
<dbReference type="SUPFAM" id="SSF51735">
    <property type="entry name" value="NAD(P)-binding Rossmann-fold domains"/>
    <property type="match status" value="1"/>
</dbReference>
<dbReference type="InterPro" id="IPR006183">
    <property type="entry name" value="Pgluconate_DH"/>
</dbReference>
<dbReference type="SUPFAM" id="SSF48179">
    <property type="entry name" value="6-phosphogluconate dehydrogenase C-terminal domain-like"/>
    <property type="match status" value="1"/>
</dbReference>
<dbReference type="InterPro" id="IPR006114">
    <property type="entry name" value="6PGDH_C"/>
</dbReference>
<organism evidence="6 7">
    <name type="scientific">Glycomyces harbinensis</name>
    <dbReference type="NCBI Taxonomy" id="58114"/>
    <lineage>
        <taxon>Bacteria</taxon>
        <taxon>Bacillati</taxon>
        <taxon>Actinomycetota</taxon>
        <taxon>Actinomycetes</taxon>
        <taxon>Glycomycetales</taxon>
        <taxon>Glycomycetaceae</taxon>
        <taxon>Glycomyces</taxon>
    </lineage>
</organism>
<proteinExistence type="inferred from homology"/>
<dbReference type="GO" id="GO:0019521">
    <property type="term" value="P:D-gluconate metabolic process"/>
    <property type="evidence" value="ECO:0007669"/>
    <property type="project" value="UniProtKB-KW"/>
</dbReference>
<evidence type="ECO:0000313" key="7">
    <source>
        <dbReference type="Proteomes" id="UP000198949"/>
    </source>
</evidence>
<dbReference type="NCBIfam" id="NF007161">
    <property type="entry name" value="PRK09599.1"/>
    <property type="match status" value="1"/>
</dbReference>
<keyword evidence="3" id="KW-0311">Gluconate utilization</keyword>
<feature type="domain" description="6-phosphogluconate dehydrogenase NADP-binding" evidence="5">
    <location>
        <begin position="2"/>
        <end position="154"/>
    </location>
</feature>
<dbReference type="Gene3D" id="3.40.50.720">
    <property type="entry name" value="NAD(P)-binding Rossmann-like Domain"/>
    <property type="match status" value="1"/>
</dbReference>
<evidence type="ECO:0000259" key="4">
    <source>
        <dbReference type="Pfam" id="PF00393"/>
    </source>
</evidence>
<gene>
    <name evidence="6" type="ORF">SAMN05216270_103398</name>
</gene>
<dbReference type="EMBL" id="FNAD01000003">
    <property type="protein sequence ID" value="SDD38319.1"/>
    <property type="molecule type" value="Genomic_DNA"/>
</dbReference>
<protein>
    <submittedName>
        <fullName evidence="6">6-phosphogluconate dehydrogenase</fullName>
    </submittedName>
</protein>
<comment type="similarity">
    <text evidence="1">Belongs to the 6-phosphogluconate dehydrogenase family.</text>
</comment>
<name>A0A1G6UAK9_9ACTN</name>
<dbReference type="PRINTS" id="PR00076">
    <property type="entry name" value="6PGDHDRGNASE"/>
</dbReference>
<dbReference type="Pfam" id="PF00393">
    <property type="entry name" value="6PGD"/>
    <property type="match status" value="1"/>
</dbReference>
<dbReference type="AlphaFoldDB" id="A0A1G6UAK9"/>
<dbReference type="InterPro" id="IPR002204">
    <property type="entry name" value="3-OH-isobutyrate_DH-rel_CS"/>
</dbReference>
<dbReference type="PROSITE" id="PS00895">
    <property type="entry name" value="3_HYDROXYISOBUT_DH"/>
    <property type="match status" value="1"/>
</dbReference>
<dbReference type="RefSeq" id="WP_091031371.1">
    <property type="nucleotide sequence ID" value="NZ_FNAD01000003.1"/>
</dbReference>
<evidence type="ECO:0000313" key="6">
    <source>
        <dbReference type="EMBL" id="SDD38319.1"/>
    </source>
</evidence>
<accession>A0A1G6UAK9</accession>
<dbReference type="Pfam" id="PF03446">
    <property type="entry name" value="NAD_binding_2"/>
    <property type="match status" value="1"/>
</dbReference>
<dbReference type="STRING" id="58114.SAMN05216270_103398"/>
<evidence type="ECO:0000256" key="1">
    <source>
        <dbReference type="ARBA" id="ARBA00008419"/>
    </source>
</evidence>
<reference evidence="7" key="1">
    <citation type="submission" date="2016-10" db="EMBL/GenBank/DDBJ databases">
        <authorList>
            <person name="Varghese N."/>
            <person name="Submissions S."/>
        </authorList>
    </citation>
    <scope>NUCLEOTIDE SEQUENCE [LARGE SCALE GENOMIC DNA]</scope>
    <source>
        <strain evidence="7">CGMCC 4.3516</strain>
    </source>
</reference>
<dbReference type="GO" id="GO:0006098">
    <property type="term" value="P:pentose-phosphate shunt"/>
    <property type="evidence" value="ECO:0007669"/>
    <property type="project" value="InterPro"/>
</dbReference>
<keyword evidence="2" id="KW-0560">Oxidoreductase</keyword>
<feature type="domain" description="6-phosphogluconate dehydrogenase C-terminal" evidence="4">
    <location>
        <begin position="167"/>
        <end position="274"/>
    </location>
</feature>
<dbReference type="OrthoDB" id="9804542at2"/>
<dbReference type="GO" id="GO:0016054">
    <property type="term" value="P:organic acid catabolic process"/>
    <property type="evidence" value="ECO:0007669"/>
    <property type="project" value="UniProtKB-ARBA"/>
</dbReference>
<sequence>MNIALVGLGAMGSGMAGRLVDAGLRVDGFDSDAEARARARGRGASVHETLEQTLAASPGPRVVWLMLPAGVVTRSVTATVLDAVGHGDIVVDGGNSHFADAAGHSERAVGRGAAFADVGVSGGQWGAEHGYGLMVGADEDTYRALTPVLDALSADGGHRRVGGPGSGHLVKALHNGVQYGILQAYAEGFALLRAHPEVDAAAALGAWQAGSSVRSWLLEQIIAAVEADPGLDDVEPVVPDSGMGRWTSEEAIRLGVPTPVIAAALHARFRSRSDGSAERMLRAARTRIGGQR</sequence>
<dbReference type="Proteomes" id="UP000198949">
    <property type="component" value="Unassembled WGS sequence"/>
</dbReference>
<dbReference type="Gene3D" id="1.10.1040.10">
    <property type="entry name" value="N-(1-d-carboxylethyl)-l-norvaline Dehydrogenase, domain 2"/>
    <property type="match status" value="1"/>
</dbReference>
<evidence type="ECO:0000256" key="3">
    <source>
        <dbReference type="ARBA" id="ARBA00023064"/>
    </source>
</evidence>